<keyword evidence="3" id="KW-1185">Reference proteome</keyword>
<dbReference type="SUPFAM" id="SSF56112">
    <property type="entry name" value="Protein kinase-like (PK-like)"/>
    <property type="match status" value="4"/>
</dbReference>
<dbReference type="EMBL" id="LN679151">
    <property type="protein sequence ID" value="CEL61212.1"/>
    <property type="molecule type" value="Genomic_DNA"/>
</dbReference>
<dbReference type="OrthoDB" id="4062651at2759"/>
<dbReference type="Gene3D" id="1.10.510.10">
    <property type="entry name" value="Transferase(Phosphotransferase) domain 1"/>
    <property type="match status" value="5"/>
</dbReference>
<dbReference type="PROSITE" id="PS50011">
    <property type="entry name" value="PROTEIN_KINASE_DOM"/>
    <property type="match status" value="3"/>
</dbReference>
<name>A0A0B7FYF9_THACB</name>
<dbReference type="GO" id="GO:0004674">
    <property type="term" value="F:protein serine/threonine kinase activity"/>
    <property type="evidence" value="ECO:0007669"/>
    <property type="project" value="TreeGrafter"/>
</dbReference>
<keyword evidence="2" id="KW-0418">Kinase</keyword>
<reference evidence="2 3" key="1">
    <citation type="submission" date="2014-11" db="EMBL/GenBank/DDBJ databases">
        <authorList>
            <person name="Wibberg Daniel"/>
        </authorList>
    </citation>
    <scope>NUCLEOTIDE SEQUENCE [LARGE SCALE GENOMIC DNA]</scope>
    <source>
        <strain evidence="2">Rhizoctonia solani AG1-IB 7/3/14</strain>
    </source>
</reference>
<feature type="domain" description="Protein kinase" evidence="1">
    <location>
        <begin position="861"/>
        <end position="1125"/>
    </location>
</feature>
<dbReference type="PROSITE" id="PS00108">
    <property type="entry name" value="PROTEIN_KINASE_ST"/>
    <property type="match status" value="2"/>
</dbReference>
<accession>A0A0B7FYF9</accession>
<feature type="domain" description="Protein kinase" evidence="1">
    <location>
        <begin position="331"/>
        <end position="587"/>
    </location>
</feature>
<dbReference type="PANTHER" id="PTHR44329:SF261">
    <property type="entry name" value="ZINC FINGER CONTAINING PROTEIN KINASE-RELATED"/>
    <property type="match status" value="1"/>
</dbReference>
<dbReference type="GO" id="GO:0005524">
    <property type="term" value="F:ATP binding"/>
    <property type="evidence" value="ECO:0007669"/>
    <property type="project" value="InterPro"/>
</dbReference>
<proteinExistence type="predicted"/>
<dbReference type="PANTHER" id="PTHR44329">
    <property type="entry name" value="SERINE/THREONINE-PROTEIN KINASE TNNI3K-RELATED"/>
    <property type="match status" value="1"/>
</dbReference>
<dbReference type="STRING" id="1108050.A0A0B7FYF9"/>
<evidence type="ECO:0000313" key="3">
    <source>
        <dbReference type="Proteomes" id="UP000059188"/>
    </source>
</evidence>
<dbReference type="InterPro" id="IPR008271">
    <property type="entry name" value="Ser/Thr_kinase_AS"/>
</dbReference>
<dbReference type="SMART" id="SM00220">
    <property type="entry name" value="S_TKc"/>
    <property type="match status" value="2"/>
</dbReference>
<gene>
    <name evidence="2" type="ORF">RSOLAG1IB_09845</name>
</gene>
<dbReference type="InterPro" id="IPR001245">
    <property type="entry name" value="Ser-Thr/Tyr_kinase_cat_dom"/>
</dbReference>
<dbReference type="Pfam" id="PF07714">
    <property type="entry name" value="PK_Tyr_Ser-Thr"/>
    <property type="match status" value="4"/>
</dbReference>
<dbReference type="Proteomes" id="UP000059188">
    <property type="component" value="Unassembled WGS sequence"/>
</dbReference>
<dbReference type="InterPro" id="IPR000719">
    <property type="entry name" value="Prot_kinase_dom"/>
</dbReference>
<dbReference type="InterPro" id="IPR011009">
    <property type="entry name" value="Kinase-like_dom_sf"/>
</dbReference>
<keyword evidence="2" id="KW-0675">Receptor</keyword>
<protein>
    <submittedName>
        <fullName evidence="2">Putative serine/threonine-protein kinase/receptor R831</fullName>
    </submittedName>
</protein>
<feature type="domain" description="Protein kinase" evidence="1">
    <location>
        <begin position="27"/>
        <end position="282"/>
    </location>
</feature>
<evidence type="ECO:0000259" key="1">
    <source>
        <dbReference type="PROSITE" id="PS50011"/>
    </source>
</evidence>
<keyword evidence="2" id="KW-0808">Transferase</keyword>
<dbReference type="AlphaFoldDB" id="A0A0B7FYF9"/>
<evidence type="ECO:0000313" key="2">
    <source>
        <dbReference type="EMBL" id="CEL61212.1"/>
    </source>
</evidence>
<dbReference type="InterPro" id="IPR051681">
    <property type="entry name" value="Ser/Thr_Kinases-Pseudokinases"/>
</dbReference>
<organism evidence="2 3">
    <name type="scientific">Thanatephorus cucumeris (strain AG1-IB / isolate 7/3/14)</name>
    <name type="common">Lettuce bottom rot fungus</name>
    <name type="synonym">Rhizoctonia solani</name>
    <dbReference type="NCBI Taxonomy" id="1108050"/>
    <lineage>
        <taxon>Eukaryota</taxon>
        <taxon>Fungi</taxon>
        <taxon>Dikarya</taxon>
        <taxon>Basidiomycota</taxon>
        <taxon>Agaricomycotina</taxon>
        <taxon>Agaricomycetes</taxon>
        <taxon>Cantharellales</taxon>
        <taxon>Ceratobasidiaceae</taxon>
        <taxon>Rhizoctonia</taxon>
        <taxon>Rhizoctonia solani AG-1</taxon>
    </lineage>
</organism>
<sequence length="1139" mass="126022">MHERFVRRNTNAERTFMDVTHLFDLCSTLELPVKFGQYCDVHRGQLAIGDRTAVALKTVTGSVLLSQEERDRLEQRLHRVIAAWTTCIHPNVVKLIGTATFRVQTAAVYEWHEYGNMYGYLKDHPTADRYHLCTQICEGLTYLHANNIIYGNSRILVSSDGIPRILLSIATSTDTMDPIGSLSAPWQAPEILWGRSKHTTASDVFALGMNILSIVAQDAPSAVVFNVHRAAIGGKPPSRPIDAIPGNTTGNVLWDILCKCWSFEPRPRPSSKEICDAMHTVCQTLDSKSGGAVHKFPKLTVEEKTTVYDLAAYFDKHGIMNYTHFLDPTCVVATTSAADTALANVYRVEHLYHEPMAIKCVKHTTPHKRLKRAARELNCWSSHKHKNILPLFGFTVVEGNLAMVSPWMKNGCITEYVTRSPDCDRLKLCAQLAGAITYLHEQNVIHGDIKGPNVLISDEGDVQVTDFGVSIMDHREIEFSVTSTGAGTQRWQAPEILRGDSDSSKEADVYALGMTMIEVYTGKHPYDSINLFQVMQGVTSGRLRPSRPLNLPVDATGHGIWNVITRCWEGSTFAGTNVALKLMRVFLPTTKKNEYYPHENMRRILGIWRKCEHPNVVHLIGDAAFRGGIAAVYEWLDYGSVTEYLKHHPTAERWELVHNSLKGTNILVSANGTPYIRLSLLTSTNLAHDKAGDIVPSLSARWAAPELLLAESGGTFASDVYAIGMTILETITMAVPYADHKETQVVRKIMNRGLPSRPRDHVPDTPAGNALWALLCSCWSFEPISRPSAVRVYETIRSICTGSEGMGPELPSPASHSLALSTSTVPLRLVVTEDTRIEDLVTYFGGRGLKDYSDALKSTNIATATPFADTALANVYKIDLPDRKPVAVKCVKHVTSYKKLKRAARELSCWFSHKHENILPVLGFSILRGDLAMVSPWMSNGCVTEYVTSNPNCDRIRLCTELSCAIVYLHGCNLVHGDIKGANVLICDAGTVKVTDFGVSIMEHKEVEFSATSTSRGTQRWQSPEILLGDSDSTKEGDVYALGMTFIEILTGQRPYGLMPWAGQAMINIINGQLRPSRPITLSVDNSGNKLWELMNRCWAGSPSERPNSGDVHKTLKGIQTHSRFFIALDGGNSSSAYT</sequence>